<dbReference type="AlphaFoldDB" id="A0A8S1QS14"/>
<evidence type="ECO:0000313" key="3">
    <source>
        <dbReference type="Proteomes" id="UP000688137"/>
    </source>
</evidence>
<sequence length="102" mass="12123">MELVFQVVSQVSISSLLISLLLYLNSQLLLIQVICLLIFGFFYYKFEKKNKYYKWVLLHRIYELILPFLKQSNIISNLRRDFVWINEISNMSSLGFGLYLCA</sequence>
<gene>
    <name evidence="2" type="ORF">PPRIM_AZ9-3.1.T2350004</name>
</gene>
<name>A0A8S1QS14_PARPR</name>
<keyword evidence="1" id="KW-0472">Membrane</keyword>
<keyword evidence="1" id="KW-1133">Transmembrane helix</keyword>
<evidence type="ECO:0000313" key="2">
    <source>
        <dbReference type="EMBL" id="CAD8118351.1"/>
    </source>
</evidence>
<feature type="transmembrane region" description="Helical" evidence="1">
    <location>
        <begin position="20"/>
        <end position="44"/>
    </location>
</feature>
<evidence type="ECO:0000256" key="1">
    <source>
        <dbReference type="SAM" id="Phobius"/>
    </source>
</evidence>
<reference evidence="2" key="1">
    <citation type="submission" date="2021-01" db="EMBL/GenBank/DDBJ databases">
        <authorList>
            <consortium name="Genoscope - CEA"/>
            <person name="William W."/>
        </authorList>
    </citation>
    <scope>NUCLEOTIDE SEQUENCE</scope>
</reference>
<keyword evidence="1" id="KW-0812">Transmembrane</keyword>
<accession>A0A8S1QS14</accession>
<comment type="caution">
    <text evidence="2">The sequence shown here is derived from an EMBL/GenBank/DDBJ whole genome shotgun (WGS) entry which is preliminary data.</text>
</comment>
<proteinExistence type="predicted"/>
<organism evidence="2 3">
    <name type="scientific">Paramecium primaurelia</name>
    <dbReference type="NCBI Taxonomy" id="5886"/>
    <lineage>
        <taxon>Eukaryota</taxon>
        <taxon>Sar</taxon>
        <taxon>Alveolata</taxon>
        <taxon>Ciliophora</taxon>
        <taxon>Intramacronucleata</taxon>
        <taxon>Oligohymenophorea</taxon>
        <taxon>Peniculida</taxon>
        <taxon>Parameciidae</taxon>
        <taxon>Paramecium</taxon>
    </lineage>
</organism>
<dbReference type="Proteomes" id="UP000688137">
    <property type="component" value="Unassembled WGS sequence"/>
</dbReference>
<dbReference type="EMBL" id="CAJJDM010000244">
    <property type="protein sequence ID" value="CAD8118351.1"/>
    <property type="molecule type" value="Genomic_DNA"/>
</dbReference>
<protein>
    <submittedName>
        <fullName evidence="2">Uncharacterized protein</fullName>
    </submittedName>
</protein>
<keyword evidence="3" id="KW-1185">Reference proteome</keyword>